<sequence>MKHLTHLTASLSSVSLAVLTGLFISPNVQAASNEQATKEMESIQITASRRATSIEDTGMSVSAVSGESLQQLGATNFADFIRTVPGLNFSESAAPGTQDIIIRGVNFPSNRFQMPTVSVYLDEINLSQNGRNPDIDLIDVQRVEVLRGPQGTLYGGSAMGGALRYITNKADTSGIDYWFEAGLEQTKNGGLGNKQSLMFNTPLSDDAALRVVAYRKDLDGWIDNLGYIHTGDYEIIDPNSGEENYNDENTVGGRVSLRWDASDNLTLDFMAAIHNVEVDGLANWNPNLISKGNNGVGYGSYKAAVRDKEAYQDDNTIFNFTATYDADFAEISWISSLSKRDYQRISDVSRERHGIDWWVGDFSSKFDYNLDSHVDESGQPLSSVRIRPIDYKSTSHELRFVGSAFDDKLNWVAGAIYAKRDNLWQQREVYEGLESAYSSFVPFGFSTNYEQAALDNPNEFGIIGTDLWFYSDREEVIEESAAYLNLTYSVTDAWQISVGSRFFDVEVSNNYQQGGIFGGTYVSLAKDDYQNGLISENQYHQIIADNVASNYHTEARFLQQEDDTSFMFNTSYDFGDTLVYATIAEGYRIGGVNRAFPIRDGSLTVPQTFDSDSLVSSELGLKSQLFNRALTLDMSAYQIDWQDIQFGLTDPVTSFDFNINAGAAEINGLEVSALWQATSDLEFTASATLLDHQVTELSDAALGQNINVGDAMLGVSDERFAFAVSYYTEVFEQDAYVRLDWNYTGDYIRDYVSEDDSPEVIAAAQGDAYAMTTLASGVSYKNWDISVFIRNLFDDDTIVSQEKPRVSYSSGRYSDVSSDPGRVVTLKPRTIGVNVRYRFD</sequence>
<keyword evidence="4" id="KW-0410">Iron transport</keyword>
<keyword evidence="9 11" id="KW-0472">Membrane</keyword>
<comment type="similarity">
    <text evidence="11">Belongs to the TonB-dependent receptor family.</text>
</comment>
<evidence type="ECO:0000313" key="15">
    <source>
        <dbReference type="Proteomes" id="UP000030341"/>
    </source>
</evidence>
<evidence type="ECO:0000256" key="11">
    <source>
        <dbReference type="PROSITE-ProRule" id="PRU01360"/>
    </source>
</evidence>
<reference evidence="14 15" key="1">
    <citation type="submission" date="2014-11" db="EMBL/GenBank/DDBJ databases">
        <title>Complete Genome Sequence of Pseudoalteromonas sp. Strain OCN003 Isolated from Kaneohe Bay, Oahu, Hawaii.</title>
        <authorList>
            <person name="Beurmann S."/>
            <person name="Videau P."/>
            <person name="Ushijima B."/>
            <person name="Smith A.M."/>
            <person name="Aeby G.S."/>
            <person name="Callahan S.M."/>
            <person name="Belcaid M."/>
        </authorList>
    </citation>
    <scope>NUCLEOTIDE SEQUENCE [LARGE SCALE GENOMIC DNA]</scope>
    <source>
        <strain evidence="14 15">OCN003</strain>
    </source>
</reference>
<evidence type="ECO:0000256" key="9">
    <source>
        <dbReference type="ARBA" id="ARBA00023136"/>
    </source>
</evidence>
<dbReference type="eggNOG" id="COG4771">
    <property type="taxonomic scope" value="Bacteria"/>
</dbReference>
<evidence type="ECO:0000256" key="2">
    <source>
        <dbReference type="ARBA" id="ARBA00022448"/>
    </source>
</evidence>
<evidence type="ECO:0000256" key="3">
    <source>
        <dbReference type="ARBA" id="ARBA00022452"/>
    </source>
</evidence>
<dbReference type="AlphaFoldDB" id="A0A0A7EIS9"/>
<comment type="subcellular location">
    <subcellularLocation>
        <location evidence="1 11">Cell outer membrane</location>
        <topology evidence="1 11">Multi-pass membrane protein</topology>
    </subcellularLocation>
</comment>
<organism evidence="14 15">
    <name type="scientific">Pseudoalteromonas piratica</name>
    <dbReference type="NCBI Taxonomy" id="1348114"/>
    <lineage>
        <taxon>Bacteria</taxon>
        <taxon>Pseudomonadati</taxon>
        <taxon>Pseudomonadota</taxon>
        <taxon>Gammaproteobacteria</taxon>
        <taxon>Alteromonadales</taxon>
        <taxon>Pseudoalteromonadaceae</taxon>
        <taxon>Pseudoalteromonas</taxon>
    </lineage>
</organism>
<dbReference type="EMBL" id="CP009889">
    <property type="protein sequence ID" value="AIY66453.1"/>
    <property type="molecule type" value="Genomic_DNA"/>
</dbReference>
<evidence type="ECO:0000256" key="12">
    <source>
        <dbReference type="SAM" id="SignalP"/>
    </source>
</evidence>
<evidence type="ECO:0000256" key="5">
    <source>
        <dbReference type="ARBA" id="ARBA00022692"/>
    </source>
</evidence>
<evidence type="ECO:0000256" key="1">
    <source>
        <dbReference type="ARBA" id="ARBA00004571"/>
    </source>
</evidence>
<accession>A0A0A7EIS9</accession>
<dbReference type="Proteomes" id="UP000030341">
    <property type="component" value="Chromosome 2"/>
</dbReference>
<dbReference type="Pfam" id="PF07715">
    <property type="entry name" value="Plug"/>
    <property type="match status" value="1"/>
</dbReference>
<dbReference type="RefSeq" id="WP_040134681.1">
    <property type="nucleotide sequence ID" value="NZ_CP009889.1"/>
</dbReference>
<dbReference type="PANTHER" id="PTHR32552:SF81">
    <property type="entry name" value="TONB-DEPENDENT OUTER MEMBRANE RECEPTOR"/>
    <property type="match status" value="1"/>
</dbReference>
<dbReference type="OrthoDB" id="127311at2"/>
<dbReference type="InterPro" id="IPR036942">
    <property type="entry name" value="Beta-barrel_TonB_sf"/>
</dbReference>
<evidence type="ECO:0000256" key="10">
    <source>
        <dbReference type="ARBA" id="ARBA00023237"/>
    </source>
</evidence>
<keyword evidence="6" id="KW-0408">Iron</keyword>
<evidence type="ECO:0000256" key="8">
    <source>
        <dbReference type="ARBA" id="ARBA00023077"/>
    </source>
</evidence>
<feature type="signal peptide" evidence="12">
    <location>
        <begin position="1"/>
        <end position="30"/>
    </location>
</feature>
<evidence type="ECO:0000256" key="4">
    <source>
        <dbReference type="ARBA" id="ARBA00022496"/>
    </source>
</evidence>
<evidence type="ECO:0000256" key="6">
    <source>
        <dbReference type="ARBA" id="ARBA00023004"/>
    </source>
</evidence>
<evidence type="ECO:0000256" key="7">
    <source>
        <dbReference type="ARBA" id="ARBA00023065"/>
    </source>
</evidence>
<keyword evidence="3 11" id="KW-1134">Transmembrane beta strand</keyword>
<keyword evidence="10 11" id="KW-0998">Cell outer membrane</keyword>
<evidence type="ECO:0000259" key="13">
    <source>
        <dbReference type="Pfam" id="PF07715"/>
    </source>
</evidence>
<feature type="chain" id="PRO_5002037951" description="TonB-dependent receptor plug domain-containing protein" evidence="12">
    <location>
        <begin position="31"/>
        <end position="840"/>
    </location>
</feature>
<dbReference type="PROSITE" id="PS52016">
    <property type="entry name" value="TONB_DEPENDENT_REC_3"/>
    <property type="match status" value="1"/>
</dbReference>
<evidence type="ECO:0000313" key="14">
    <source>
        <dbReference type="EMBL" id="AIY66453.1"/>
    </source>
</evidence>
<keyword evidence="15" id="KW-1185">Reference proteome</keyword>
<gene>
    <name evidence="14" type="ORF">OM33_14920</name>
</gene>
<dbReference type="GO" id="GO:0006826">
    <property type="term" value="P:iron ion transport"/>
    <property type="evidence" value="ECO:0007669"/>
    <property type="project" value="UniProtKB-KW"/>
</dbReference>
<keyword evidence="8" id="KW-0798">TonB box</keyword>
<dbReference type="KEGG" id="pseo:OM33_14920"/>
<dbReference type="STRING" id="1348114.OM33_14920"/>
<dbReference type="GO" id="GO:0009279">
    <property type="term" value="C:cell outer membrane"/>
    <property type="evidence" value="ECO:0007669"/>
    <property type="project" value="UniProtKB-SubCell"/>
</dbReference>
<proteinExistence type="inferred from homology"/>
<dbReference type="InterPro" id="IPR012910">
    <property type="entry name" value="Plug_dom"/>
</dbReference>
<keyword evidence="5 11" id="KW-0812">Transmembrane</keyword>
<dbReference type="SUPFAM" id="SSF56935">
    <property type="entry name" value="Porins"/>
    <property type="match status" value="1"/>
</dbReference>
<dbReference type="InterPro" id="IPR039426">
    <property type="entry name" value="TonB-dep_rcpt-like"/>
</dbReference>
<dbReference type="HOGENOM" id="CLU_008287_15_1_6"/>
<keyword evidence="12" id="KW-0732">Signal</keyword>
<keyword evidence="2 11" id="KW-0813">Transport</keyword>
<dbReference type="PANTHER" id="PTHR32552">
    <property type="entry name" value="FERRICHROME IRON RECEPTOR-RELATED"/>
    <property type="match status" value="1"/>
</dbReference>
<keyword evidence="7" id="KW-0406">Ion transport</keyword>
<protein>
    <recommendedName>
        <fullName evidence="13">TonB-dependent receptor plug domain-containing protein</fullName>
    </recommendedName>
</protein>
<feature type="domain" description="TonB-dependent receptor plug" evidence="13">
    <location>
        <begin position="54"/>
        <end position="162"/>
    </location>
</feature>
<dbReference type="Gene3D" id="2.40.170.20">
    <property type="entry name" value="TonB-dependent receptor, beta-barrel domain"/>
    <property type="match status" value="1"/>
</dbReference>
<name>A0A0A7EIS9_9GAMM</name>